<comment type="caution">
    <text evidence="2">The sequence shown here is derived from an EMBL/GenBank/DDBJ whole genome shotgun (WGS) entry which is preliminary data.</text>
</comment>
<keyword evidence="1" id="KW-0812">Transmembrane</keyword>
<protein>
    <recommendedName>
        <fullName evidence="4">Glycosyltransferase RgtA/B/C/D-like domain-containing protein</fullName>
    </recommendedName>
</protein>
<organism evidence="2 3">
    <name type="scientific">Candidatus Shapirobacteria bacterium CG11_big_fil_rev_8_21_14_0_20_40_12</name>
    <dbReference type="NCBI Taxonomy" id="1974889"/>
    <lineage>
        <taxon>Bacteria</taxon>
        <taxon>Candidatus Shapironibacteriota</taxon>
    </lineage>
</organism>
<evidence type="ECO:0000256" key="1">
    <source>
        <dbReference type="SAM" id="Phobius"/>
    </source>
</evidence>
<feature type="transmembrane region" description="Helical" evidence="1">
    <location>
        <begin position="84"/>
        <end position="106"/>
    </location>
</feature>
<feature type="transmembrane region" description="Helical" evidence="1">
    <location>
        <begin position="167"/>
        <end position="194"/>
    </location>
</feature>
<evidence type="ECO:0008006" key="4">
    <source>
        <dbReference type="Google" id="ProtNLM"/>
    </source>
</evidence>
<feature type="transmembrane region" description="Helical" evidence="1">
    <location>
        <begin position="262"/>
        <end position="279"/>
    </location>
</feature>
<keyword evidence="1" id="KW-0472">Membrane</keyword>
<dbReference type="Proteomes" id="UP000231371">
    <property type="component" value="Unassembled WGS sequence"/>
</dbReference>
<name>A0A2H0KG94_9BACT</name>
<feature type="transmembrane region" description="Helical" evidence="1">
    <location>
        <begin position="7"/>
        <end position="24"/>
    </location>
</feature>
<evidence type="ECO:0000313" key="2">
    <source>
        <dbReference type="EMBL" id="PIQ70265.1"/>
    </source>
</evidence>
<dbReference type="EMBL" id="PCVI01000023">
    <property type="protein sequence ID" value="PIQ70265.1"/>
    <property type="molecule type" value="Genomic_DNA"/>
</dbReference>
<evidence type="ECO:0000313" key="3">
    <source>
        <dbReference type="Proteomes" id="UP000231371"/>
    </source>
</evidence>
<dbReference type="AlphaFoldDB" id="A0A2H0KG94"/>
<feature type="transmembrane region" description="Helical" evidence="1">
    <location>
        <begin position="112"/>
        <end position="132"/>
    </location>
</feature>
<keyword evidence="1" id="KW-1133">Transmembrane helix</keyword>
<feature type="transmembrane region" description="Helical" evidence="1">
    <location>
        <begin position="206"/>
        <end position="225"/>
    </location>
</feature>
<gene>
    <name evidence="2" type="ORF">COV89_01365</name>
</gene>
<sequence length="510" mass="60141">MKHPNKLHLFLTVFLLILVGFLVSEKINLFTADLGRHIKNGEMILSGNFSSVLSTNFYSYTYPDFPFVNHHWGSGVVFCLVHRFLSFIGLSIFFVLVIVSTLWLFFDTAKKNSNFTVTFFSSILFLPLIVYRREIRPEIFSYFFCALFWWILSGVKNKRIAEKWLFILPAAQIIWINLHVYFFWGFILTGLFLMESYFENKIFFKKLLVIFGFLFLTSLVNPAGYKGLFYPLNIFKDYGYRVLENQTVLFIDRVFGKYPPNLYFKIAFTALLVSWVLALKKKNVSIINFCLFLLVSYLGWSAIRNFTVFAFFGLGIMAENINNIDFLKFRQKEKEIFVNISLGVFALFILFILDSHYWLARNLGWGVDKNTQTAINFFRQNNLEGPIFNNYDIGGYLIYYLFPNEKVFVDNRPEAYPTEFFTDTYVPMQENQTIWEEVDQKYGFNAVFFYRNDLTPWGHQFLVAMIQNSQWAPVFVDQNSIIFLKQNELNQPIIKKFELPKEMFQIKKAD</sequence>
<feature type="transmembrane region" description="Helical" evidence="1">
    <location>
        <begin position="139"/>
        <end position="155"/>
    </location>
</feature>
<reference evidence="2 3" key="1">
    <citation type="submission" date="2017-09" db="EMBL/GenBank/DDBJ databases">
        <title>Depth-based differentiation of microbial function through sediment-hosted aquifers and enrichment of novel symbionts in the deep terrestrial subsurface.</title>
        <authorList>
            <person name="Probst A.J."/>
            <person name="Ladd B."/>
            <person name="Jarett J.K."/>
            <person name="Geller-Mcgrath D.E."/>
            <person name="Sieber C.M."/>
            <person name="Emerson J.B."/>
            <person name="Anantharaman K."/>
            <person name="Thomas B.C."/>
            <person name="Malmstrom R."/>
            <person name="Stieglmeier M."/>
            <person name="Klingl A."/>
            <person name="Woyke T."/>
            <person name="Ryan C.M."/>
            <person name="Banfield J.F."/>
        </authorList>
    </citation>
    <scope>NUCLEOTIDE SEQUENCE [LARGE SCALE GENOMIC DNA]</scope>
    <source>
        <strain evidence="2">CG11_big_fil_rev_8_21_14_0_20_40_12</strain>
    </source>
</reference>
<feature type="transmembrane region" description="Helical" evidence="1">
    <location>
        <begin position="291"/>
        <end position="316"/>
    </location>
</feature>
<accession>A0A2H0KG94</accession>
<proteinExistence type="predicted"/>
<feature type="transmembrane region" description="Helical" evidence="1">
    <location>
        <begin position="336"/>
        <end position="353"/>
    </location>
</feature>